<keyword evidence="2" id="KW-1185">Reference proteome</keyword>
<sequence length="145" mass="15701">MQDSLPSLSSGILKRECAVRPFGKIDAATPEVAVASAILLADLMVASKARYRKVLPVPPGPSMKKESQPNNPKFVVFLKPTTWQFSKCNWRAITDGCISNKLNLYIRHIASGGVTHLADWNSVISSTASLVCCAMILNTILSCPL</sequence>
<evidence type="ECO:0000313" key="1">
    <source>
        <dbReference type="EMBL" id="KAG5532562.1"/>
    </source>
</evidence>
<gene>
    <name evidence="1" type="ORF">RHGRI_027004</name>
</gene>
<evidence type="ECO:0000313" key="2">
    <source>
        <dbReference type="Proteomes" id="UP000823749"/>
    </source>
</evidence>
<reference evidence="1" key="1">
    <citation type="submission" date="2020-08" db="EMBL/GenBank/DDBJ databases">
        <title>Plant Genome Project.</title>
        <authorList>
            <person name="Zhang R.-G."/>
        </authorList>
    </citation>
    <scope>NUCLEOTIDE SEQUENCE</scope>
    <source>
        <strain evidence="1">WSP0</strain>
        <tissue evidence="1">Leaf</tissue>
    </source>
</reference>
<protein>
    <submittedName>
        <fullName evidence="1">Uncharacterized protein</fullName>
    </submittedName>
</protein>
<organism evidence="1 2">
    <name type="scientific">Rhododendron griersonianum</name>
    <dbReference type="NCBI Taxonomy" id="479676"/>
    <lineage>
        <taxon>Eukaryota</taxon>
        <taxon>Viridiplantae</taxon>
        <taxon>Streptophyta</taxon>
        <taxon>Embryophyta</taxon>
        <taxon>Tracheophyta</taxon>
        <taxon>Spermatophyta</taxon>
        <taxon>Magnoliopsida</taxon>
        <taxon>eudicotyledons</taxon>
        <taxon>Gunneridae</taxon>
        <taxon>Pentapetalae</taxon>
        <taxon>asterids</taxon>
        <taxon>Ericales</taxon>
        <taxon>Ericaceae</taxon>
        <taxon>Ericoideae</taxon>
        <taxon>Rhodoreae</taxon>
        <taxon>Rhododendron</taxon>
    </lineage>
</organism>
<dbReference type="Proteomes" id="UP000823749">
    <property type="component" value="Chromosome 9"/>
</dbReference>
<name>A0AAV6IYJ0_9ERIC</name>
<accession>A0AAV6IYJ0</accession>
<proteinExistence type="predicted"/>
<dbReference type="AlphaFoldDB" id="A0AAV6IYJ0"/>
<dbReference type="EMBL" id="JACTNZ010000009">
    <property type="protein sequence ID" value="KAG5532562.1"/>
    <property type="molecule type" value="Genomic_DNA"/>
</dbReference>
<comment type="caution">
    <text evidence="1">The sequence shown here is derived from an EMBL/GenBank/DDBJ whole genome shotgun (WGS) entry which is preliminary data.</text>
</comment>